<dbReference type="Pfam" id="PF02518">
    <property type="entry name" value="HATPase_c"/>
    <property type="match status" value="1"/>
</dbReference>
<keyword evidence="4" id="KW-0808">Transferase</keyword>
<keyword evidence="7" id="KW-1133">Transmembrane helix</keyword>
<dbReference type="PANTHER" id="PTHR43047">
    <property type="entry name" value="TWO-COMPONENT HISTIDINE PROTEIN KINASE"/>
    <property type="match status" value="1"/>
</dbReference>
<dbReference type="EC" id="2.7.13.3" evidence="2"/>
<evidence type="ECO:0000256" key="4">
    <source>
        <dbReference type="ARBA" id="ARBA00022679"/>
    </source>
</evidence>
<dbReference type="PROSITE" id="PS50109">
    <property type="entry name" value="HIS_KIN"/>
    <property type="match status" value="1"/>
</dbReference>
<dbReference type="InterPro" id="IPR036641">
    <property type="entry name" value="HPT_dom_sf"/>
</dbReference>
<dbReference type="RefSeq" id="WP_172272002.1">
    <property type="nucleotide sequence ID" value="NZ_CASGMU010000015.1"/>
</dbReference>
<dbReference type="PROSITE" id="PS50110">
    <property type="entry name" value="RESPONSE_REGULATORY"/>
    <property type="match status" value="1"/>
</dbReference>
<evidence type="ECO:0000259" key="8">
    <source>
        <dbReference type="PROSITE" id="PS50109"/>
    </source>
</evidence>
<evidence type="ECO:0000256" key="2">
    <source>
        <dbReference type="ARBA" id="ARBA00012438"/>
    </source>
</evidence>
<evidence type="ECO:0000313" key="11">
    <source>
        <dbReference type="Proteomes" id="UP000714420"/>
    </source>
</evidence>
<comment type="catalytic activity">
    <reaction evidence="1">
        <text>ATP + protein L-histidine = ADP + protein N-phospho-L-histidine.</text>
        <dbReference type="EC" id="2.7.13.3"/>
    </reaction>
</comment>
<organism evidence="10 11">
    <name type="scientific">Xylanibacter muris</name>
    <dbReference type="NCBI Taxonomy" id="2736290"/>
    <lineage>
        <taxon>Bacteria</taxon>
        <taxon>Pseudomonadati</taxon>
        <taxon>Bacteroidota</taxon>
        <taxon>Bacteroidia</taxon>
        <taxon>Bacteroidales</taxon>
        <taxon>Prevotellaceae</taxon>
        <taxon>Xylanibacter</taxon>
    </lineage>
</organism>
<keyword evidence="3 6" id="KW-0597">Phosphoprotein</keyword>
<dbReference type="SUPFAM" id="SSF47226">
    <property type="entry name" value="Histidine-containing phosphotransfer domain, HPT domain"/>
    <property type="match status" value="1"/>
</dbReference>
<dbReference type="Pfam" id="PF00512">
    <property type="entry name" value="HisKA"/>
    <property type="match status" value="1"/>
</dbReference>
<feature type="modified residue" description="4-aspartylphosphate" evidence="6">
    <location>
        <position position="642"/>
    </location>
</feature>
<feature type="domain" description="Histidine kinase" evidence="8">
    <location>
        <begin position="343"/>
        <end position="557"/>
    </location>
</feature>
<dbReference type="Gene3D" id="1.10.287.130">
    <property type="match status" value="1"/>
</dbReference>
<dbReference type="InterPro" id="IPR036890">
    <property type="entry name" value="HATPase_C_sf"/>
</dbReference>
<proteinExistence type="predicted"/>
<dbReference type="InterPro" id="IPR003661">
    <property type="entry name" value="HisK_dim/P_dom"/>
</dbReference>
<keyword evidence="7" id="KW-0472">Membrane</keyword>
<dbReference type="Gene3D" id="3.40.50.2300">
    <property type="match status" value="1"/>
</dbReference>
<dbReference type="InterPro" id="IPR004358">
    <property type="entry name" value="Sig_transdc_His_kin-like_C"/>
</dbReference>
<dbReference type="SUPFAM" id="SSF47384">
    <property type="entry name" value="Homodimeric domain of signal transducing histidine kinase"/>
    <property type="match status" value="1"/>
</dbReference>
<dbReference type="InterPro" id="IPR003594">
    <property type="entry name" value="HATPase_dom"/>
</dbReference>
<keyword evidence="5" id="KW-0418">Kinase</keyword>
<feature type="transmembrane region" description="Helical" evidence="7">
    <location>
        <begin position="12"/>
        <end position="30"/>
    </location>
</feature>
<dbReference type="InterPro" id="IPR005467">
    <property type="entry name" value="His_kinase_dom"/>
</dbReference>
<feature type="domain" description="Response regulatory" evidence="9">
    <location>
        <begin position="590"/>
        <end position="704"/>
    </location>
</feature>
<evidence type="ECO:0000256" key="7">
    <source>
        <dbReference type="SAM" id="Phobius"/>
    </source>
</evidence>
<dbReference type="Proteomes" id="UP000714420">
    <property type="component" value="Unassembled WGS sequence"/>
</dbReference>
<evidence type="ECO:0000313" key="10">
    <source>
        <dbReference type="EMBL" id="NPD90788.1"/>
    </source>
</evidence>
<evidence type="ECO:0000256" key="6">
    <source>
        <dbReference type="PROSITE-ProRule" id="PRU00169"/>
    </source>
</evidence>
<dbReference type="SUPFAM" id="SSF52172">
    <property type="entry name" value="CheY-like"/>
    <property type="match status" value="1"/>
</dbReference>
<reference evidence="10 11" key="1">
    <citation type="submission" date="2020-05" db="EMBL/GenBank/DDBJ databases">
        <title>Distinct polysaccharide utilization as determinants for interspecies competition between intestinal Prevotella spp.</title>
        <authorList>
            <person name="Galvez E.J.C."/>
            <person name="Iljazovic A."/>
            <person name="Strowig T."/>
        </authorList>
    </citation>
    <scope>NUCLEOTIDE SEQUENCE [LARGE SCALE GENOMIC DNA]</scope>
    <source>
        <strain evidence="10 11">PMUR</strain>
    </source>
</reference>
<dbReference type="SMART" id="SM00448">
    <property type="entry name" value="REC"/>
    <property type="match status" value="1"/>
</dbReference>
<dbReference type="SMART" id="SM00387">
    <property type="entry name" value="HATPase_c"/>
    <property type="match status" value="1"/>
</dbReference>
<dbReference type="Pfam" id="PF00072">
    <property type="entry name" value="Response_reg"/>
    <property type="match status" value="1"/>
</dbReference>
<protein>
    <recommendedName>
        <fullName evidence="2">histidine kinase</fullName>
        <ecNumber evidence="2">2.7.13.3</ecNumber>
    </recommendedName>
</protein>
<feature type="transmembrane region" description="Helical" evidence="7">
    <location>
        <begin position="291"/>
        <end position="310"/>
    </location>
</feature>
<gene>
    <name evidence="10" type="ORF">HPS56_00180</name>
</gene>
<dbReference type="Gene3D" id="3.30.565.10">
    <property type="entry name" value="Histidine kinase-like ATPase, C-terminal domain"/>
    <property type="match status" value="1"/>
</dbReference>
<evidence type="ECO:0000259" key="9">
    <source>
        <dbReference type="PROSITE" id="PS50110"/>
    </source>
</evidence>
<evidence type="ECO:0000256" key="3">
    <source>
        <dbReference type="ARBA" id="ARBA00022553"/>
    </source>
</evidence>
<dbReference type="SUPFAM" id="SSF55874">
    <property type="entry name" value="ATPase domain of HSP90 chaperone/DNA topoisomerase II/histidine kinase"/>
    <property type="match status" value="1"/>
</dbReference>
<name>A0ABX2AIE9_9BACT</name>
<dbReference type="PRINTS" id="PR00344">
    <property type="entry name" value="BCTRLSENSOR"/>
</dbReference>
<dbReference type="InterPro" id="IPR036097">
    <property type="entry name" value="HisK_dim/P_sf"/>
</dbReference>
<dbReference type="EMBL" id="JABKKF010000001">
    <property type="protein sequence ID" value="NPD90788.1"/>
    <property type="molecule type" value="Genomic_DNA"/>
</dbReference>
<dbReference type="InterPro" id="IPR011006">
    <property type="entry name" value="CheY-like_superfamily"/>
</dbReference>
<dbReference type="InterPro" id="IPR001789">
    <property type="entry name" value="Sig_transdc_resp-reg_receiver"/>
</dbReference>
<comment type="caution">
    <text evidence="10">The sequence shown here is derived from an EMBL/GenBank/DDBJ whole genome shotgun (WGS) entry which is preliminary data.</text>
</comment>
<keyword evidence="11" id="KW-1185">Reference proteome</keyword>
<dbReference type="CDD" id="cd00082">
    <property type="entry name" value="HisKA"/>
    <property type="match status" value="1"/>
</dbReference>
<keyword evidence="7" id="KW-0812">Transmembrane</keyword>
<evidence type="ECO:0000256" key="5">
    <source>
        <dbReference type="ARBA" id="ARBA00022777"/>
    </source>
</evidence>
<dbReference type="SMART" id="SM00388">
    <property type="entry name" value="HisKA"/>
    <property type="match status" value="1"/>
</dbReference>
<evidence type="ECO:0000256" key="1">
    <source>
        <dbReference type="ARBA" id="ARBA00000085"/>
    </source>
</evidence>
<dbReference type="PANTHER" id="PTHR43047:SF72">
    <property type="entry name" value="OSMOSENSING HISTIDINE PROTEIN KINASE SLN1"/>
    <property type="match status" value="1"/>
</dbReference>
<sequence length="830" mass="93102">MRKKTHIPLKVMLGYAFFIVLLGIAVWFVYRYTRTAVHLADVSRTVSVRWNAVNKLVHGIFEVVNRERSLCLGTLYDYDGYDKAVDKAICHADSMMLLLSDPHQRQRIDSLRILLEKRRENTLLFLSVVKDVPQLDVYEQKAERLLSGKDSVLIRSGVEENTEGKKVTYVVEKTGRNFFKRLANVFRRSRSDTTSIEVDTLKTECDTITRHINVGDDVATVLVDIGRDEENQRKIRITRYKERAEALLAVGSELTLRTEQIMSSISADEQHWLQQESEKDSELRRITVIKMAFLACMALLLAVILTVLVWRDGRLAAYYRISLERARIRAELLLEQRERLLLTITHDIKSPVASITGFTELLRQHVHEPRCRQYLHNITLSSQHLLQLVGALLDYSLLEKGRIAVREVSFSPSRLLSDCTESFRLRAEEKGLDLICEYTSNDNAVCKGDAFRIRQIAENLIGNALKYTSRGSVTVVGSVDDNIFCFRVTDTGQGMSADESSRVFKPFTRLPGAQGIDGVGLGLAITRNLINLLGGNLVLDTAPGCGSTFTVKLPVTEVEQDLSSVDFNTCCDEVDTSCPDASSAYICELRIAVVDDDTIQLQLIGEMLRRISGGKWKVILCSQIEQLFVMLDEQNPDMLLTDIEMPGMNGFELIRRLGERDMPVVAMTAYDGIADADFEKAGFAARLSKPVDTKMLLSVITKLAGKDTPDIPEHPDANDCSVSRFAALTAFADGDFEAEQTILRQFRDQTLQSIDTMRSAMYGNDMKTAASLAHRMIPVFTMIGSSVVPQLRALSSMRGVKNTPPESMDHCCKILSELEKILSELNNIVA</sequence>
<accession>A0ABX2AIE9</accession>